<evidence type="ECO:0000313" key="1">
    <source>
        <dbReference type="EMBL" id="MCI18648.1"/>
    </source>
</evidence>
<dbReference type="AlphaFoldDB" id="A0A392Q3H4"/>
<organism evidence="1 2">
    <name type="scientific">Trifolium medium</name>
    <dbReference type="NCBI Taxonomy" id="97028"/>
    <lineage>
        <taxon>Eukaryota</taxon>
        <taxon>Viridiplantae</taxon>
        <taxon>Streptophyta</taxon>
        <taxon>Embryophyta</taxon>
        <taxon>Tracheophyta</taxon>
        <taxon>Spermatophyta</taxon>
        <taxon>Magnoliopsida</taxon>
        <taxon>eudicotyledons</taxon>
        <taxon>Gunneridae</taxon>
        <taxon>Pentapetalae</taxon>
        <taxon>rosids</taxon>
        <taxon>fabids</taxon>
        <taxon>Fabales</taxon>
        <taxon>Fabaceae</taxon>
        <taxon>Papilionoideae</taxon>
        <taxon>50 kb inversion clade</taxon>
        <taxon>NPAAA clade</taxon>
        <taxon>Hologalegina</taxon>
        <taxon>IRL clade</taxon>
        <taxon>Trifolieae</taxon>
        <taxon>Trifolium</taxon>
    </lineage>
</organism>
<sequence>MHLAVGKGAFVILTTPSGLPSRTDIMAEFTRQVGASNPRKCSKTRSFREDIICVDLSLWYGLCVDLSSFYYDTSNFRSYKIWISLKNKTIVMNDQGKVDEPLKVLQMFGVHSINF</sequence>
<dbReference type="EMBL" id="LXQA010111212">
    <property type="protein sequence ID" value="MCI18648.1"/>
    <property type="molecule type" value="Genomic_DNA"/>
</dbReference>
<reference evidence="1 2" key="1">
    <citation type="journal article" date="2018" name="Front. Plant Sci.">
        <title>Red Clover (Trifolium pratense) and Zigzag Clover (T. medium) - A Picture of Genomic Similarities and Differences.</title>
        <authorList>
            <person name="Dluhosova J."/>
            <person name="Istvanek J."/>
            <person name="Nedelnik J."/>
            <person name="Repkova J."/>
        </authorList>
    </citation>
    <scope>NUCLEOTIDE SEQUENCE [LARGE SCALE GENOMIC DNA]</scope>
    <source>
        <strain evidence="2">cv. 10/8</strain>
        <tissue evidence="1">Leaf</tissue>
    </source>
</reference>
<name>A0A392Q3H4_9FABA</name>
<dbReference type="Proteomes" id="UP000265520">
    <property type="component" value="Unassembled WGS sequence"/>
</dbReference>
<evidence type="ECO:0000313" key="2">
    <source>
        <dbReference type="Proteomes" id="UP000265520"/>
    </source>
</evidence>
<comment type="caution">
    <text evidence="1">The sequence shown here is derived from an EMBL/GenBank/DDBJ whole genome shotgun (WGS) entry which is preliminary data.</text>
</comment>
<accession>A0A392Q3H4</accession>
<protein>
    <submittedName>
        <fullName evidence="1">Uncharacterized protein</fullName>
    </submittedName>
</protein>
<keyword evidence="2" id="KW-1185">Reference proteome</keyword>
<proteinExistence type="predicted"/>